<feature type="transmembrane region" description="Helical" evidence="1">
    <location>
        <begin position="18"/>
        <end position="35"/>
    </location>
</feature>
<feature type="transmembrane region" description="Helical" evidence="1">
    <location>
        <begin position="41"/>
        <end position="63"/>
    </location>
</feature>
<gene>
    <name evidence="2" type="ORF">ACFQ07_16650</name>
</gene>
<name>A0ABW3CHU9_9ACTN</name>
<keyword evidence="3" id="KW-1185">Reference proteome</keyword>
<proteinExistence type="predicted"/>
<comment type="caution">
    <text evidence="2">The sequence shown here is derived from an EMBL/GenBank/DDBJ whole genome shotgun (WGS) entry which is preliminary data.</text>
</comment>
<evidence type="ECO:0008006" key="4">
    <source>
        <dbReference type="Google" id="ProtNLM"/>
    </source>
</evidence>
<keyword evidence="1" id="KW-0812">Transmembrane</keyword>
<protein>
    <recommendedName>
        <fullName evidence="4">Low affinity iron permease</fullName>
    </recommendedName>
</protein>
<keyword evidence="1" id="KW-1133">Transmembrane helix</keyword>
<keyword evidence="1" id="KW-0472">Membrane</keyword>
<evidence type="ECO:0000313" key="2">
    <source>
        <dbReference type="EMBL" id="MFD0853870.1"/>
    </source>
</evidence>
<dbReference type="Proteomes" id="UP001597083">
    <property type="component" value="Unassembled WGS sequence"/>
</dbReference>
<organism evidence="2 3">
    <name type="scientific">Actinomadura adrarensis</name>
    <dbReference type="NCBI Taxonomy" id="1819600"/>
    <lineage>
        <taxon>Bacteria</taxon>
        <taxon>Bacillati</taxon>
        <taxon>Actinomycetota</taxon>
        <taxon>Actinomycetes</taxon>
        <taxon>Streptosporangiales</taxon>
        <taxon>Thermomonosporaceae</taxon>
        <taxon>Actinomadura</taxon>
    </lineage>
</organism>
<dbReference type="EMBL" id="JBHTIR010002508">
    <property type="protein sequence ID" value="MFD0853870.1"/>
    <property type="molecule type" value="Genomic_DNA"/>
</dbReference>
<reference evidence="3" key="1">
    <citation type="journal article" date="2019" name="Int. J. Syst. Evol. Microbiol.">
        <title>The Global Catalogue of Microorganisms (GCM) 10K type strain sequencing project: providing services to taxonomists for standard genome sequencing and annotation.</title>
        <authorList>
            <consortium name="The Broad Institute Genomics Platform"/>
            <consortium name="The Broad Institute Genome Sequencing Center for Infectious Disease"/>
            <person name="Wu L."/>
            <person name="Ma J."/>
        </authorList>
    </citation>
    <scope>NUCLEOTIDE SEQUENCE [LARGE SCALE GENOMIC DNA]</scope>
    <source>
        <strain evidence="3">JCM 31696</strain>
    </source>
</reference>
<evidence type="ECO:0000256" key="1">
    <source>
        <dbReference type="SAM" id="Phobius"/>
    </source>
</evidence>
<accession>A0ABW3CHU9</accession>
<evidence type="ECO:0000313" key="3">
    <source>
        <dbReference type="Proteomes" id="UP001597083"/>
    </source>
</evidence>
<sequence length="122" mass="13348">MTKRPTPGSATRLPVPNLYLLGILFAVSGVLTWTAPGPLEIYNVVFMLAVVGLALAIATVTTIRFAKFVTTEISEVARDICALAKDMEADPRTAPAAQRAMDRIRNMWGDEADQWLKKSDLN</sequence>